<dbReference type="CDD" id="cd01949">
    <property type="entry name" value="GGDEF"/>
    <property type="match status" value="1"/>
</dbReference>
<protein>
    <submittedName>
        <fullName evidence="4">EAL domain-containing protein</fullName>
    </submittedName>
</protein>
<feature type="transmembrane region" description="Helical" evidence="1">
    <location>
        <begin position="235"/>
        <end position="254"/>
    </location>
</feature>
<proteinExistence type="predicted"/>
<feature type="transmembrane region" description="Helical" evidence="1">
    <location>
        <begin position="266"/>
        <end position="287"/>
    </location>
</feature>
<feature type="transmembrane region" description="Helical" evidence="1">
    <location>
        <begin position="54"/>
        <end position="70"/>
    </location>
</feature>
<dbReference type="EMBL" id="CP126980">
    <property type="protein sequence ID" value="WIN00294.1"/>
    <property type="molecule type" value="Genomic_DNA"/>
</dbReference>
<dbReference type="InterPro" id="IPR001633">
    <property type="entry name" value="EAL_dom"/>
</dbReference>
<evidence type="ECO:0000313" key="5">
    <source>
        <dbReference type="Proteomes" id="UP001240150"/>
    </source>
</evidence>
<dbReference type="SUPFAM" id="SSF141868">
    <property type="entry name" value="EAL domain-like"/>
    <property type="match status" value="1"/>
</dbReference>
<dbReference type="InterPro" id="IPR029787">
    <property type="entry name" value="Nucleotide_cyclase"/>
</dbReference>
<feature type="transmembrane region" description="Helical" evidence="1">
    <location>
        <begin position="176"/>
        <end position="196"/>
    </location>
</feature>
<dbReference type="Pfam" id="PF00563">
    <property type="entry name" value="EAL"/>
    <property type="match status" value="1"/>
</dbReference>
<dbReference type="InterPro" id="IPR050706">
    <property type="entry name" value="Cyclic-di-GMP_PDE-like"/>
</dbReference>
<reference evidence="4 5" key="1">
    <citation type="submission" date="2023-06" db="EMBL/GenBank/DDBJ databases">
        <authorList>
            <person name="Yushchuk O."/>
            <person name="Binda E."/>
            <person name="Ruckert-Reed C."/>
            <person name="Fedorenko V."/>
            <person name="Kalinowski J."/>
            <person name="Marinelli F."/>
        </authorList>
    </citation>
    <scope>NUCLEOTIDE SEQUENCE [LARGE SCALE GENOMIC DNA]</scope>
    <source>
        <strain evidence="4 5">NRRL 3884</strain>
    </source>
</reference>
<accession>A0ABY8WT56</accession>
<sequence length="768" mass="82565">MASVRVAPARGPIWLRAGFVLGGLLLIAQLVAIMPVARAWMDRHATVNDALQDAIYLLAALLVAARGVRVRRDRGAWLLMAGGLTCYAAGTVYWVAFVAVLDPQPYPSAADAMWLAYYPFAYAALLRLLRARRSRISAATSLDGLIAAACAAALASVMFLSGFTFGGSALPAAVSLAYPIADIVLAGLLLGVWAISGWRTEPVWLLLLAGMGLNTTANGIHMFETTHGSYIPGGWPEVLWSVALAVIVAAAWTMPRPATARPPGRAVVGVALPAVLACAAMGLLLYGSWRDHVLPRASSLLAAAAITATIVRMLLTVRAVEGLADARRQARTDDLTGLPNRRLFQETLDRDLRRRDPAEPMAVAIVDLDRFKEINDSFGHHLGDRLLQLVANRLAEAFGNAGLLTRLGGDEFGLLLPGAGVDRAVEVVTGLLTALRHPFDLERVTLHVDASIGLAVFPDHGTDRSTLLRHADNAMYTAKSDHSGLGLASGGADDEDNGRRRLTTLEELRTGLDQGELVLHYQPQLDLATGLVSGVEALVRWNHPTRGLVYPDGFLSLAEHAGLMGRITTQVLDLAVEQCRAWRAAGLDLTVAVNLSTSNLHDPGLPEHVAALLARHGVPPCALHLEVTEEVLMRDAARATETLARLRALGIRLAVDDYGTGYSSLAYLHALPVDDLKLDRAFVAHCDTDPRSAAIVKSTVELAHNLNMRLIAEGVENEVVLDRLRGWDCDLVQGYHLSRPQAPDRLTPWLLQRQADALASAGGQLRNR</sequence>
<keyword evidence="5" id="KW-1185">Reference proteome</keyword>
<feature type="transmembrane region" description="Helical" evidence="1">
    <location>
        <begin position="141"/>
        <end position="164"/>
    </location>
</feature>
<feature type="transmembrane region" description="Helical" evidence="1">
    <location>
        <begin position="112"/>
        <end position="129"/>
    </location>
</feature>
<name>A0ABY8WT56_9ACTN</name>
<gene>
    <name evidence="4" type="ORF">ACTOB_003991</name>
</gene>
<dbReference type="PROSITE" id="PS50883">
    <property type="entry name" value="EAL"/>
    <property type="match status" value="1"/>
</dbReference>
<dbReference type="RefSeq" id="WP_284921811.1">
    <property type="nucleotide sequence ID" value="NZ_CP126980.1"/>
</dbReference>
<dbReference type="PANTHER" id="PTHR33121">
    <property type="entry name" value="CYCLIC DI-GMP PHOSPHODIESTERASE PDEF"/>
    <property type="match status" value="1"/>
</dbReference>
<evidence type="ECO:0000259" key="2">
    <source>
        <dbReference type="PROSITE" id="PS50883"/>
    </source>
</evidence>
<dbReference type="PANTHER" id="PTHR33121:SF70">
    <property type="entry name" value="SIGNALING PROTEIN YKOW"/>
    <property type="match status" value="1"/>
</dbReference>
<dbReference type="NCBIfam" id="TIGR00254">
    <property type="entry name" value="GGDEF"/>
    <property type="match status" value="1"/>
</dbReference>
<keyword evidence="1" id="KW-0812">Transmembrane</keyword>
<dbReference type="PROSITE" id="PS50887">
    <property type="entry name" value="GGDEF"/>
    <property type="match status" value="1"/>
</dbReference>
<feature type="domain" description="GGDEF" evidence="3">
    <location>
        <begin position="359"/>
        <end position="495"/>
    </location>
</feature>
<dbReference type="SUPFAM" id="SSF55073">
    <property type="entry name" value="Nucleotide cyclase"/>
    <property type="match status" value="1"/>
</dbReference>
<evidence type="ECO:0000313" key="4">
    <source>
        <dbReference type="EMBL" id="WIN00294.1"/>
    </source>
</evidence>
<dbReference type="InterPro" id="IPR000160">
    <property type="entry name" value="GGDEF_dom"/>
</dbReference>
<keyword evidence="1" id="KW-0472">Membrane</keyword>
<feature type="transmembrane region" description="Helical" evidence="1">
    <location>
        <begin position="12"/>
        <end position="34"/>
    </location>
</feature>
<evidence type="ECO:0000256" key="1">
    <source>
        <dbReference type="SAM" id="Phobius"/>
    </source>
</evidence>
<keyword evidence="1" id="KW-1133">Transmembrane helix</keyword>
<evidence type="ECO:0000259" key="3">
    <source>
        <dbReference type="PROSITE" id="PS50887"/>
    </source>
</evidence>
<feature type="domain" description="EAL" evidence="2">
    <location>
        <begin position="501"/>
        <end position="754"/>
    </location>
</feature>
<dbReference type="CDD" id="cd01948">
    <property type="entry name" value="EAL"/>
    <property type="match status" value="1"/>
</dbReference>
<dbReference type="InterPro" id="IPR043128">
    <property type="entry name" value="Rev_trsase/Diguanyl_cyclase"/>
</dbReference>
<dbReference type="SMART" id="SM00267">
    <property type="entry name" value="GGDEF"/>
    <property type="match status" value="1"/>
</dbReference>
<dbReference type="Proteomes" id="UP001240150">
    <property type="component" value="Chromosome"/>
</dbReference>
<dbReference type="Gene3D" id="3.20.20.450">
    <property type="entry name" value="EAL domain"/>
    <property type="match status" value="1"/>
</dbReference>
<feature type="transmembrane region" description="Helical" evidence="1">
    <location>
        <begin position="77"/>
        <end position="100"/>
    </location>
</feature>
<dbReference type="InterPro" id="IPR035919">
    <property type="entry name" value="EAL_sf"/>
</dbReference>
<dbReference type="Pfam" id="PF00990">
    <property type="entry name" value="GGDEF"/>
    <property type="match status" value="1"/>
</dbReference>
<dbReference type="Gene3D" id="3.30.70.270">
    <property type="match status" value="1"/>
</dbReference>
<feature type="transmembrane region" description="Helical" evidence="1">
    <location>
        <begin position="203"/>
        <end position="223"/>
    </location>
</feature>
<dbReference type="SMART" id="SM00052">
    <property type="entry name" value="EAL"/>
    <property type="match status" value="1"/>
</dbReference>
<organism evidence="4 5">
    <name type="scientific">Actinoplanes oblitus</name>
    <dbReference type="NCBI Taxonomy" id="3040509"/>
    <lineage>
        <taxon>Bacteria</taxon>
        <taxon>Bacillati</taxon>
        <taxon>Actinomycetota</taxon>
        <taxon>Actinomycetes</taxon>
        <taxon>Micromonosporales</taxon>
        <taxon>Micromonosporaceae</taxon>
        <taxon>Actinoplanes</taxon>
    </lineage>
</organism>